<accession>A0A7W9ZE00</accession>
<feature type="domain" description="DUF403" evidence="1">
    <location>
        <begin position="1"/>
        <end position="305"/>
    </location>
</feature>
<proteinExistence type="predicted"/>
<reference evidence="2 3" key="1">
    <citation type="submission" date="2020-08" db="EMBL/GenBank/DDBJ databases">
        <title>Genomic Encyclopedia of Type Strains, Phase IV (KMG-IV): sequencing the most valuable type-strain genomes for metagenomic binning, comparative biology and taxonomic classification.</title>
        <authorList>
            <person name="Goeker M."/>
        </authorList>
    </citation>
    <scope>NUCLEOTIDE SEQUENCE [LARGE SCALE GENOMIC DNA]</scope>
    <source>
        <strain evidence="2 3">DSM 11590</strain>
    </source>
</reference>
<keyword evidence="3" id="KW-1185">Reference proteome</keyword>
<dbReference type="InterPro" id="IPR051680">
    <property type="entry name" value="ATP-dep_Glu-Cys_Ligase-2"/>
</dbReference>
<sequence>MLARAADTLFWMARYVERAEQTARVLEVSLRSAMLPHNQTVNEWEIPLSMTGTLDDYYRCHEDLSDGRVLSFMILERQNIASIRTSLYSARENARAARHLLTSELWESLNQSWLTIADMTWPDLTKKGVSEHLEWVRFRSHLFRGALQGSMLRSEGFHFARLGIAMERADNTARLLRARWDSLASDQNSRFGPDYYRATVLLEALSAFKAYREVYSARLELHKIADLLLLRPDMPRSLAYSVREIENTVTDLDPGSPVLREVRALRHRLDTVQVADLTRVGLTWFLDDMSTQLSALSTSLQRQFMMAQ</sequence>
<dbReference type="AlphaFoldDB" id="A0A7W9ZE00"/>
<evidence type="ECO:0000313" key="3">
    <source>
        <dbReference type="Proteomes" id="UP000544872"/>
    </source>
</evidence>
<organism evidence="2 3">
    <name type="scientific">Novispirillum itersonii</name>
    <name type="common">Aquaspirillum itersonii</name>
    <dbReference type="NCBI Taxonomy" id="189"/>
    <lineage>
        <taxon>Bacteria</taxon>
        <taxon>Pseudomonadati</taxon>
        <taxon>Pseudomonadota</taxon>
        <taxon>Alphaproteobacteria</taxon>
        <taxon>Rhodospirillales</taxon>
        <taxon>Novispirillaceae</taxon>
        <taxon>Novispirillum</taxon>
    </lineage>
</organism>
<dbReference type="EMBL" id="JACIIX010000001">
    <property type="protein sequence ID" value="MBB6208887.1"/>
    <property type="molecule type" value="Genomic_DNA"/>
</dbReference>
<name>A0A7W9ZE00_NOVIT</name>
<protein>
    <submittedName>
        <fullName evidence="2">Putative alpha-E superfamily protein</fullName>
    </submittedName>
</protein>
<dbReference type="RefSeq" id="WP_184260452.1">
    <property type="nucleotide sequence ID" value="NZ_JACIIX010000001.1"/>
</dbReference>
<dbReference type="Pfam" id="PF04168">
    <property type="entry name" value="Alpha-E"/>
    <property type="match status" value="1"/>
</dbReference>
<comment type="caution">
    <text evidence="2">The sequence shown here is derived from an EMBL/GenBank/DDBJ whole genome shotgun (WGS) entry which is preliminary data.</text>
</comment>
<evidence type="ECO:0000313" key="2">
    <source>
        <dbReference type="EMBL" id="MBB6208887.1"/>
    </source>
</evidence>
<dbReference type="PANTHER" id="PTHR34595:SF7">
    <property type="entry name" value="SLL1039 PROTEIN"/>
    <property type="match status" value="1"/>
</dbReference>
<dbReference type="PANTHER" id="PTHR34595">
    <property type="entry name" value="BLR5612 PROTEIN"/>
    <property type="match status" value="1"/>
</dbReference>
<gene>
    <name evidence="2" type="ORF">FHS48_000268</name>
</gene>
<dbReference type="Proteomes" id="UP000544872">
    <property type="component" value="Unassembled WGS sequence"/>
</dbReference>
<evidence type="ECO:0000259" key="1">
    <source>
        <dbReference type="Pfam" id="PF04168"/>
    </source>
</evidence>
<dbReference type="InterPro" id="IPR007296">
    <property type="entry name" value="DUF403"/>
</dbReference>